<dbReference type="AlphaFoldDB" id="A0A9P5NHR7"/>
<feature type="region of interest" description="Disordered" evidence="1">
    <location>
        <begin position="186"/>
        <end position="214"/>
    </location>
</feature>
<evidence type="ECO:0008006" key="4">
    <source>
        <dbReference type="Google" id="ProtNLM"/>
    </source>
</evidence>
<gene>
    <name evidence="2" type="ORF">CPB84DRAFT_1848630</name>
</gene>
<dbReference type="SUPFAM" id="SSF56112">
    <property type="entry name" value="Protein kinase-like (PK-like)"/>
    <property type="match status" value="1"/>
</dbReference>
<evidence type="ECO:0000313" key="2">
    <source>
        <dbReference type="EMBL" id="KAF8893152.1"/>
    </source>
</evidence>
<keyword evidence="3" id="KW-1185">Reference proteome</keyword>
<feature type="region of interest" description="Disordered" evidence="1">
    <location>
        <begin position="224"/>
        <end position="243"/>
    </location>
</feature>
<evidence type="ECO:0000256" key="1">
    <source>
        <dbReference type="SAM" id="MobiDB-lite"/>
    </source>
</evidence>
<feature type="region of interest" description="Disordered" evidence="1">
    <location>
        <begin position="618"/>
        <end position="644"/>
    </location>
</feature>
<name>A0A9P5NHR7_GYMJU</name>
<dbReference type="OrthoDB" id="3055171at2759"/>
<proteinExistence type="predicted"/>
<dbReference type="EMBL" id="JADNYJ010000067">
    <property type="protein sequence ID" value="KAF8893152.1"/>
    <property type="molecule type" value="Genomic_DNA"/>
</dbReference>
<reference evidence="2" key="1">
    <citation type="submission" date="2020-11" db="EMBL/GenBank/DDBJ databases">
        <authorList>
            <consortium name="DOE Joint Genome Institute"/>
            <person name="Ahrendt S."/>
            <person name="Riley R."/>
            <person name="Andreopoulos W."/>
            <person name="LaButti K."/>
            <person name="Pangilinan J."/>
            <person name="Ruiz-duenas F.J."/>
            <person name="Barrasa J.M."/>
            <person name="Sanchez-Garcia M."/>
            <person name="Camarero S."/>
            <person name="Miyauchi S."/>
            <person name="Serrano A."/>
            <person name="Linde D."/>
            <person name="Babiker R."/>
            <person name="Drula E."/>
            <person name="Ayuso-Fernandez I."/>
            <person name="Pacheco R."/>
            <person name="Padilla G."/>
            <person name="Ferreira P."/>
            <person name="Barriuso J."/>
            <person name="Kellner H."/>
            <person name="Castanera R."/>
            <person name="Alfaro M."/>
            <person name="Ramirez L."/>
            <person name="Pisabarro A.G."/>
            <person name="Kuo A."/>
            <person name="Tritt A."/>
            <person name="Lipzen A."/>
            <person name="He G."/>
            <person name="Yan M."/>
            <person name="Ng V."/>
            <person name="Cullen D."/>
            <person name="Martin F."/>
            <person name="Rosso M.-N."/>
            <person name="Henrissat B."/>
            <person name="Hibbett D."/>
            <person name="Martinez A.T."/>
            <person name="Grigoriev I.V."/>
        </authorList>
    </citation>
    <scope>NUCLEOTIDE SEQUENCE</scope>
    <source>
        <strain evidence="2">AH 44721</strain>
    </source>
</reference>
<evidence type="ECO:0000313" key="3">
    <source>
        <dbReference type="Proteomes" id="UP000724874"/>
    </source>
</evidence>
<comment type="caution">
    <text evidence="2">The sequence shown here is derived from an EMBL/GenBank/DDBJ whole genome shotgun (WGS) entry which is preliminary data.</text>
</comment>
<protein>
    <recommendedName>
        <fullName evidence="4">Protein kinase domain-containing protein</fullName>
    </recommendedName>
</protein>
<dbReference type="InterPro" id="IPR011009">
    <property type="entry name" value="Kinase-like_dom_sf"/>
</dbReference>
<feature type="compositionally biased region" description="Basic and acidic residues" evidence="1">
    <location>
        <begin position="231"/>
        <end position="243"/>
    </location>
</feature>
<accession>A0A9P5NHR7</accession>
<dbReference type="Proteomes" id="UP000724874">
    <property type="component" value="Unassembled WGS sequence"/>
</dbReference>
<organism evidence="2 3">
    <name type="scientific">Gymnopilus junonius</name>
    <name type="common">Spectacular rustgill mushroom</name>
    <name type="synonym">Gymnopilus spectabilis subsp. junonius</name>
    <dbReference type="NCBI Taxonomy" id="109634"/>
    <lineage>
        <taxon>Eukaryota</taxon>
        <taxon>Fungi</taxon>
        <taxon>Dikarya</taxon>
        <taxon>Basidiomycota</taxon>
        <taxon>Agaricomycotina</taxon>
        <taxon>Agaricomycetes</taxon>
        <taxon>Agaricomycetidae</taxon>
        <taxon>Agaricales</taxon>
        <taxon>Agaricineae</taxon>
        <taxon>Hymenogastraceae</taxon>
        <taxon>Gymnopilus</taxon>
    </lineage>
</organism>
<sequence>MRLPYLEKNPLHTNSTATRKPQFYDRHIAEDLRLKKMAFLDKTFFEILSKICDQYVKQLSKYKQSKYILSSYRGIRLPSQDNIFDETSLVAYCQWIPVLDVSTEAEEAASADAAADSYLFTRWSLRRFLSSEDKPGFDLVRKYDLQIPINWEYKNLGFGSEIFSALRTQGGDFHWTTCQERSGRHDATSRCRNHNHRTEGRLTVTGRPTGPDSQSTVKIINSSTVSTVPDDEGRSSKRLRKDTNSAAERKVQFILQQAWTSAVVRDASFIIISTGNEECIAIRHRETQRLLISPPIRPSDKTGLAYVKVCVGLFIVAYQDAVDRARQLDSDHLSPYAQALLRLRIDNRPALPNASASGLFERHPVSSKILPLESYFLQLLTQSRRFDLRLHGRELATTQYNRNTWTFTRHGSGNMTANSSGSAHMNGDIVFLDIDRLFNKTSRVWKVYFGVTSAADNRTDYFPRPLVLKLARDANEVADLKTEYEWYGRLNDAGVTSILKCYGMFSCQVNAHEEQYCLLLEDGGVPISNRLGMTRLVHTSKHSNLYEEAVMDVHKNNFAHKRIKEDHMLMDVNRGKATLISLKSCTQLNEAVAASLRATDIIATGLCLGLLSQGGSHTTNPARSSGIGESGHSQVPSGFFGVVD</sequence>